<organism evidence="2 3">
    <name type="scientific">Methylomonas rapida</name>
    <dbReference type="NCBI Taxonomy" id="2963939"/>
    <lineage>
        <taxon>Bacteria</taxon>
        <taxon>Pseudomonadati</taxon>
        <taxon>Pseudomonadota</taxon>
        <taxon>Gammaproteobacteria</taxon>
        <taxon>Methylococcales</taxon>
        <taxon>Methylococcaceae</taxon>
        <taxon>Methylomonas</taxon>
    </lineage>
</organism>
<accession>A0ABY7GII8</accession>
<evidence type="ECO:0000313" key="2">
    <source>
        <dbReference type="EMBL" id="WAR44719.1"/>
    </source>
</evidence>
<dbReference type="InterPro" id="IPR029060">
    <property type="entry name" value="PIN-like_dom_sf"/>
</dbReference>
<protein>
    <submittedName>
        <fullName evidence="2">PIN domain-containing protein</fullName>
    </submittedName>
</protein>
<dbReference type="RefSeq" id="WP_255189692.1">
    <property type="nucleotide sequence ID" value="NZ_CP113517.1"/>
</dbReference>
<keyword evidence="3" id="KW-1185">Reference proteome</keyword>
<sequence>MPGKFVDTNIVIYSLGKDEAKRGAAIMILADRPVMSVQVLSETANTMRRKLGFDASAVISVVDKLSQICCRLQPLTLDTLCGGLGIAQRYGFSHYDSLIVAAALQADCTVLYSEDLQHSQVIDGKLKIINPFL</sequence>
<dbReference type="Pfam" id="PF01850">
    <property type="entry name" value="PIN"/>
    <property type="match status" value="1"/>
</dbReference>
<proteinExistence type="predicted"/>
<evidence type="ECO:0000259" key="1">
    <source>
        <dbReference type="Pfam" id="PF01850"/>
    </source>
</evidence>
<gene>
    <name evidence="2" type="ORF">NM686_020650</name>
</gene>
<evidence type="ECO:0000313" key="3">
    <source>
        <dbReference type="Proteomes" id="UP001162780"/>
    </source>
</evidence>
<dbReference type="Gene3D" id="3.40.50.1010">
    <property type="entry name" value="5'-nuclease"/>
    <property type="match status" value="1"/>
</dbReference>
<dbReference type="CDD" id="cd18692">
    <property type="entry name" value="PIN_VapC-like"/>
    <property type="match status" value="1"/>
</dbReference>
<feature type="domain" description="PIN" evidence="1">
    <location>
        <begin position="5"/>
        <end position="121"/>
    </location>
</feature>
<dbReference type="EMBL" id="CP113517">
    <property type="protein sequence ID" value="WAR44719.1"/>
    <property type="molecule type" value="Genomic_DNA"/>
</dbReference>
<dbReference type="InterPro" id="IPR002716">
    <property type="entry name" value="PIN_dom"/>
</dbReference>
<reference evidence="2" key="1">
    <citation type="submission" date="2022-11" db="EMBL/GenBank/DDBJ databases">
        <title>Methylomonas rapida sp. nov., Carotenoid-Producing Obligate Methanotrophs with High Growth Characteristics and Biotechnological Potential.</title>
        <authorList>
            <person name="Tikhonova E.N."/>
            <person name="Suleimanov R.Z."/>
            <person name="Miroshnikov K."/>
            <person name="Oshkin I.Y."/>
            <person name="Belova S.E."/>
            <person name="Danilova O.V."/>
            <person name="Ashikhmin A."/>
            <person name="Konopkin A."/>
            <person name="But S.Y."/>
            <person name="Khmelenina V.N."/>
            <person name="Kuznetsov N."/>
            <person name="Pimenov N.V."/>
            <person name="Dedysh S.N."/>
        </authorList>
    </citation>
    <scope>NUCLEOTIDE SEQUENCE</scope>
    <source>
        <strain evidence="2">MP1</strain>
    </source>
</reference>
<dbReference type="Proteomes" id="UP001162780">
    <property type="component" value="Chromosome"/>
</dbReference>
<name>A0ABY7GII8_9GAMM</name>
<dbReference type="SUPFAM" id="SSF88723">
    <property type="entry name" value="PIN domain-like"/>
    <property type="match status" value="1"/>
</dbReference>